<evidence type="ECO:0000313" key="4">
    <source>
        <dbReference type="WBParaSite" id="TASK_0001009601-mRNA-1"/>
    </source>
</evidence>
<reference evidence="4" key="1">
    <citation type="submission" date="2017-02" db="UniProtKB">
        <authorList>
            <consortium name="WormBaseParasite"/>
        </authorList>
    </citation>
    <scope>IDENTIFICATION</scope>
</reference>
<accession>A0A0R3WGV3</accession>
<keyword evidence="1" id="KW-0472">Membrane</keyword>
<proteinExistence type="predicted"/>
<evidence type="ECO:0000256" key="1">
    <source>
        <dbReference type="SAM" id="Phobius"/>
    </source>
</evidence>
<reference evidence="2 3" key="2">
    <citation type="submission" date="2018-11" db="EMBL/GenBank/DDBJ databases">
        <authorList>
            <consortium name="Pathogen Informatics"/>
        </authorList>
    </citation>
    <scope>NUCLEOTIDE SEQUENCE [LARGE SCALE GENOMIC DNA]</scope>
</reference>
<protein>
    <submittedName>
        <fullName evidence="4">Secreted protein</fullName>
    </submittedName>
</protein>
<keyword evidence="1" id="KW-1133">Transmembrane helix</keyword>
<sequence length="74" mass="8022">MVGGQTPARNWTATQLVTLVPSVPFVVFAYLLVSVEELSSQRLFSLIDGQLRENLAVVVDVGVSSDSCVYCCKD</sequence>
<organism evidence="4">
    <name type="scientific">Taenia asiatica</name>
    <name type="common">Asian tapeworm</name>
    <dbReference type="NCBI Taxonomy" id="60517"/>
    <lineage>
        <taxon>Eukaryota</taxon>
        <taxon>Metazoa</taxon>
        <taxon>Spiralia</taxon>
        <taxon>Lophotrochozoa</taxon>
        <taxon>Platyhelminthes</taxon>
        <taxon>Cestoda</taxon>
        <taxon>Eucestoda</taxon>
        <taxon>Cyclophyllidea</taxon>
        <taxon>Taeniidae</taxon>
        <taxon>Taenia</taxon>
    </lineage>
</organism>
<gene>
    <name evidence="2" type="ORF">TASK_LOCUS10097</name>
</gene>
<keyword evidence="3" id="KW-1185">Reference proteome</keyword>
<keyword evidence="1" id="KW-0812">Transmembrane</keyword>
<dbReference type="WBParaSite" id="TASK_0001009601-mRNA-1">
    <property type="protein sequence ID" value="TASK_0001009601-mRNA-1"/>
    <property type="gene ID" value="TASK_0001009601"/>
</dbReference>
<dbReference type="EMBL" id="UYRS01020297">
    <property type="protein sequence ID" value="VDK48589.1"/>
    <property type="molecule type" value="Genomic_DNA"/>
</dbReference>
<feature type="transmembrane region" description="Helical" evidence="1">
    <location>
        <begin position="12"/>
        <end position="33"/>
    </location>
</feature>
<name>A0A0R3WGV3_TAEAS</name>
<evidence type="ECO:0000313" key="3">
    <source>
        <dbReference type="Proteomes" id="UP000282613"/>
    </source>
</evidence>
<evidence type="ECO:0000313" key="2">
    <source>
        <dbReference type="EMBL" id="VDK48589.1"/>
    </source>
</evidence>
<dbReference type="AlphaFoldDB" id="A0A0R3WGV3"/>
<dbReference type="Proteomes" id="UP000282613">
    <property type="component" value="Unassembled WGS sequence"/>
</dbReference>